<dbReference type="SMART" id="SM00953">
    <property type="entry name" value="RES"/>
    <property type="match status" value="1"/>
</dbReference>
<name>A0A1W2H782_9BACT</name>
<evidence type="ECO:0000313" key="3">
    <source>
        <dbReference type="Proteomes" id="UP000192333"/>
    </source>
</evidence>
<protein>
    <submittedName>
        <fullName evidence="2">RES domain-containing protein</fullName>
    </submittedName>
</protein>
<dbReference type="EMBL" id="LT838813">
    <property type="protein sequence ID" value="SMD44512.1"/>
    <property type="molecule type" value="Genomic_DNA"/>
</dbReference>
<sequence>MLVYRLAKPKYADDLSGTGAAMAGGRWNKKGRAVLYCSEVPALALLEIVVNIPPMFQSDLQLLTLEIPDEKVKSIEREKLPENWFHYPAPRILAEIAEEYYKNQELLGIIVPSAVVHQQYNILINPRSDHFSEIKIISSAPFIFDPRLYKR</sequence>
<accession>A0A1W2H782</accession>
<evidence type="ECO:0000259" key="1">
    <source>
        <dbReference type="SMART" id="SM00953"/>
    </source>
</evidence>
<dbReference type="STRING" id="758820.SAMN00777080_3134"/>
<dbReference type="OrthoDB" id="9789501at2"/>
<dbReference type="InterPro" id="IPR014914">
    <property type="entry name" value="RES_dom"/>
</dbReference>
<dbReference type="Proteomes" id="UP000192333">
    <property type="component" value="Chromosome I"/>
</dbReference>
<proteinExistence type="predicted"/>
<organism evidence="2 3">
    <name type="scientific">Aquiflexum balticum DSM 16537</name>
    <dbReference type="NCBI Taxonomy" id="758820"/>
    <lineage>
        <taxon>Bacteria</taxon>
        <taxon>Pseudomonadati</taxon>
        <taxon>Bacteroidota</taxon>
        <taxon>Cytophagia</taxon>
        <taxon>Cytophagales</taxon>
        <taxon>Cyclobacteriaceae</taxon>
        <taxon>Aquiflexum</taxon>
    </lineage>
</organism>
<dbReference type="Pfam" id="PF08808">
    <property type="entry name" value="RES"/>
    <property type="match status" value="1"/>
</dbReference>
<reference evidence="3" key="1">
    <citation type="submission" date="2017-04" db="EMBL/GenBank/DDBJ databases">
        <authorList>
            <person name="Varghese N."/>
            <person name="Submissions S."/>
        </authorList>
    </citation>
    <scope>NUCLEOTIDE SEQUENCE [LARGE SCALE GENOMIC DNA]</scope>
    <source>
        <strain evidence="3">DSM 16537</strain>
    </source>
</reference>
<dbReference type="AlphaFoldDB" id="A0A1W2H782"/>
<gene>
    <name evidence="2" type="ORF">SAMN00777080_3134</name>
</gene>
<evidence type="ECO:0000313" key="2">
    <source>
        <dbReference type="EMBL" id="SMD44512.1"/>
    </source>
</evidence>
<keyword evidence="3" id="KW-1185">Reference proteome</keyword>
<feature type="domain" description="RES" evidence="1">
    <location>
        <begin position="14"/>
        <end position="138"/>
    </location>
</feature>
<dbReference type="RefSeq" id="WP_084121283.1">
    <property type="nucleotide sequence ID" value="NZ_LT838813.1"/>
</dbReference>